<organism evidence="2">
    <name type="scientific">Xenopus laevis</name>
    <name type="common">African clawed frog</name>
    <dbReference type="NCBI Taxonomy" id="8355"/>
    <lineage>
        <taxon>Eukaryota</taxon>
        <taxon>Metazoa</taxon>
        <taxon>Chordata</taxon>
        <taxon>Craniata</taxon>
        <taxon>Vertebrata</taxon>
        <taxon>Euteleostomi</taxon>
        <taxon>Amphibia</taxon>
        <taxon>Batrachia</taxon>
        <taxon>Anura</taxon>
        <taxon>Pipoidea</taxon>
        <taxon>Pipidae</taxon>
        <taxon>Xenopodinae</taxon>
        <taxon>Xenopus</taxon>
        <taxon>Xenopus</taxon>
    </lineage>
</organism>
<dbReference type="AlphaFoldDB" id="A0A974BNI5"/>
<gene>
    <name evidence="2" type="ORF">XELAEV_18003633mg</name>
</gene>
<dbReference type="EMBL" id="KV513515">
    <property type="protein sequence ID" value="OCT55239.1"/>
    <property type="molecule type" value="Genomic_DNA"/>
</dbReference>
<evidence type="ECO:0000256" key="1">
    <source>
        <dbReference type="SAM" id="MobiDB-lite"/>
    </source>
</evidence>
<proteinExistence type="predicted"/>
<feature type="region of interest" description="Disordered" evidence="1">
    <location>
        <begin position="1"/>
        <end position="20"/>
    </location>
</feature>
<name>A0A974BNI5_XENLA</name>
<evidence type="ECO:0000313" key="2">
    <source>
        <dbReference type="EMBL" id="OCT55239.1"/>
    </source>
</evidence>
<accession>A0A974BNI5</accession>
<sequence>MQRLPLVLKEQGNSDSPTSVQNEVRNLFGNKPATASQCGNCNLVKKVAFWGTTPDIIISEVVRYKVTLPT</sequence>
<dbReference type="Proteomes" id="UP000694892">
    <property type="component" value="Unassembled WGS sequence"/>
</dbReference>
<protein>
    <submittedName>
        <fullName evidence="2">Uncharacterized protein</fullName>
    </submittedName>
</protein>
<reference evidence="2" key="1">
    <citation type="submission" date="2016-05" db="EMBL/GenBank/DDBJ databases">
        <title>WGS assembly of Xenopus laevis.</title>
        <authorList>
            <person name="Session A."/>
            <person name="Uno Y."/>
            <person name="Kwon T."/>
            <person name="Chapman J."/>
            <person name="Toyoda A."/>
            <person name="Takahashi S."/>
            <person name="Fukui A."/>
            <person name="Hikosaka A."/>
            <person name="Putnam N."/>
            <person name="Stites J."/>
            <person name="Van Heeringen S."/>
            <person name="Quigley I."/>
            <person name="Heinz S."/>
            <person name="Hellsten U."/>
            <person name="Lyons J."/>
            <person name="Suzuki A."/>
            <person name="Kondo M."/>
            <person name="Ogino H."/>
            <person name="Ochi H."/>
            <person name="Bogdanovic O."/>
            <person name="Lister R."/>
            <person name="Georgiou G."/>
            <person name="Paranjpe S."/>
            <person name="Van Kruijsbergen I."/>
            <person name="Mozaffari S."/>
            <person name="Shu S."/>
            <person name="Schmutz J."/>
            <person name="Jenkins J."/>
            <person name="Grimwood J."/>
            <person name="Carlson J."/>
            <person name="Mitros T."/>
            <person name="Simakov O."/>
            <person name="Heald R."/>
            <person name="Miller K."/>
            <person name="Haudenschild C."/>
            <person name="Kuroki Y."/>
            <person name="Tanaka T."/>
            <person name="Michiue T."/>
            <person name="Watanabe M."/>
            <person name="Kinoshita T."/>
            <person name="Ohta Y."/>
            <person name="Mawaribuchi S."/>
            <person name="Suzuki Y."/>
            <person name="Haramoto Y."/>
            <person name="Yamamoto T."/>
            <person name="Takagi C."/>
            <person name="Kitzman J."/>
            <person name="Shendure J."/>
            <person name="Nakayama T."/>
            <person name="Izutsu Y."/>
            <person name="Robert J."/>
            <person name="Dichmann D."/>
            <person name="Flajnik M."/>
            <person name="Houston D."/>
            <person name="Marcotte E."/>
            <person name="Wallingford J."/>
            <person name="Ito Y."/>
            <person name="Asashima M."/>
            <person name="Ueno N."/>
            <person name="Matsuda Y."/>
            <person name="Jan Veenstra G."/>
            <person name="Fujiyama A."/>
            <person name="Harland R."/>
            <person name="Taira M."/>
            <person name="Rokhsar D.S."/>
        </authorList>
    </citation>
    <scope>NUCLEOTIDE SEQUENCE</scope>
    <source>
        <strain evidence="2">J</strain>
        <tissue evidence="2">Blood</tissue>
    </source>
</reference>
<feature type="compositionally biased region" description="Polar residues" evidence="1">
    <location>
        <begin position="11"/>
        <end position="20"/>
    </location>
</feature>